<accession>A0A501WJ67</accession>
<keyword evidence="6" id="KW-0406">Ion transport</keyword>
<evidence type="ECO:0000256" key="8">
    <source>
        <dbReference type="ARBA" id="ARBA00034708"/>
    </source>
</evidence>
<evidence type="ECO:0000256" key="3">
    <source>
        <dbReference type="ARBA" id="ARBA00022475"/>
    </source>
</evidence>
<evidence type="ECO:0008006" key="12">
    <source>
        <dbReference type="Google" id="ProtNLM"/>
    </source>
</evidence>
<dbReference type="InterPro" id="IPR044669">
    <property type="entry name" value="YneE/VCCN1/2-like"/>
</dbReference>
<dbReference type="RefSeq" id="WP_140456364.1">
    <property type="nucleotide sequence ID" value="NZ_VFRP01000056.1"/>
</dbReference>
<dbReference type="OrthoDB" id="445589at2"/>
<comment type="similarity">
    <text evidence="8">Belongs to the anion channel-forming bestrophin (TC 1.A.46) family.</text>
</comment>
<keyword evidence="5 9" id="KW-1133">Transmembrane helix</keyword>
<keyword evidence="3" id="KW-1003">Cell membrane</keyword>
<dbReference type="PANTHER" id="PTHR33281:SF19">
    <property type="entry name" value="VOLTAGE-DEPENDENT ANION CHANNEL-FORMING PROTEIN YNEE"/>
    <property type="match status" value="1"/>
</dbReference>
<name>A0A501WJ67_9RHOB</name>
<feature type="transmembrane region" description="Helical" evidence="9">
    <location>
        <begin position="223"/>
        <end position="243"/>
    </location>
</feature>
<feature type="transmembrane region" description="Helical" evidence="9">
    <location>
        <begin position="16"/>
        <end position="34"/>
    </location>
</feature>
<feature type="transmembrane region" description="Helical" evidence="9">
    <location>
        <begin position="46"/>
        <end position="69"/>
    </location>
</feature>
<dbReference type="GO" id="GO:0005254">
    <property type="term" value="F:chloride channel activity"/>
    <property type="evidence" value="ECO:0007669"/>
    <property type="project" value="InterPro"/>
</dbReference>
<evidence type="ECO:0000313" key="11">
    <source>
        <dbReference type="Proteomes" id="UP000319255"/>
    </source>
</evidence>
<evidence type="ECO:0000256" key="7">
    <source>
        <dbReference type="ARBA" id="ARBA00023136"/>
    </source>
</evidence>
<keyword evidence="7 9" id="KW-0472">Membrane</keyword>
<dbReference type="PANTHER" id="PTHR33281">
    <property type="entry name" value="UPF0187 PROTEIN YNEE"/>
    <property type="match status" value="1"/>
</dbReference>
<reference evidence="10 11" key="1">
    <citation type="submission" date="2019-06" db="EMBL/GenBank/DDBJ databases">
        <title>A novel bacterium of genus Amaricoccus, isolated from marine sediment.</title>
        <authorList>
            <person name="Huang H."/>
            <person name="Mo K."/>
            <person name="Hu Y."/>
        </authorList>
    </citation>
    <scope>NUCLEOTIDE SEQUENCE [LARGE SCALE GENOMIC DNA]</scope>
    <source>
        <strain evidence="10 11">HB172011</strain>
    </source>
</reference>
<evidence type="ECO:0000256" key="2">
    <source>
        <dbReference type="ARBA" id="ARBA00022448"/>
    </source>
</evidence>
<dbReference type="Pfam" id="PF25539">
    <property type="entry name" value="Bestrophin_2"/>
    <property type="match status" value="1"/>
</dbReference>
<sequence>MYVRGGLNPRRLSRGSWRLFLVAIVLSLAVYLIHDRLGFQALEVPALPVATIGIVVSVFLGFVSASAYARWWEARTVWGEIINASRSWANSCLTLTDPVAGAEGAPDEVALLARRHLAWVNALCFQLRPMPTPAGTEETGAAVPGSRDRYLSFLSEQEADTLAGKANPAVHILRLQGEALRRMRRAGQLDDYRLVELVRALSGLYDCQGKCERIRNTPFPEQFTYFGRLFTWMLIVLLPFAFVDAFVRLADNYPVMSVVARDYIYALVPFNTLISWVFFLLQRVSESCSDPFDGKPTDVPIAALTRLIEIDLLQMLGEDAPKPCQPVEGALY</sequence>
<evidence type="ECO:0000256" key="9">
    <source>
        <dbReference type="SAM" id="Phobius"/>
    </source>
</evidence>
<evidence type="ECO:0000256" key="4">
    <source>
        <dbReference type="ARBA" id="ARBA00022692"/>
    </source>
</evidence>
<organism evidence="10 11">
    <name type="scientific">Amaricoccus solimangrovi</name>
    <dbReference type="NCBI Taxonomy" id="2589815"/>
    <lineage>
        <taxon>Bacteria</taxon>
        <taxon>Pseudomonadati</taxon>
        <taxon>Pseudomonadota</taxon>
        <taxon>Alphaproteobacteria</taxon>
        <taxon>Rhodobacterales</taxon>
        <taxon>Paracoccaceae</taxon>
        <taxon>Amaricoccus</taxon>
    </lineage>
</organism>
<evidence type="ECO:0000256" key="1">
    <source>
        <dbReference type="ARBA" id="ARBA00004651"/>
    </source>
</evidence>
<comment type="subcellular location">
    <subcellularLocation>
        <location evidence="1">Cell membrane</location>
        <topology evidence="1">Multi-pass membrane protein</topology>
    </subcellularLocation>
</comment>
<keyword evidence="11" id="KW-1185">Reference proteome</keyword>
<evidence type="ECO:0000313" key="10">
    <source>
        <dbReference type="EMBL" id="TPE45656.1"/>
    </source>
</evidence>
<dbReference type="AlphaFoldDB" id="A0A501WJ67"/>
<evidence type="ECO:0000256" key="6">
    <source>
        <dbReference type="ARBA" id="ARBA00023065"/>
    </source>
</evidence>
<feature type="transmembrane region" description="Helical" evidence="9">
    <location>
        <begin position="263"/>
        <end position="281"/>
    </location>
</feature>
<keyword evidence="4 9" id="KW-0812">Transmembrane</keyword>
<comment type="caution">
    <text evidence="10">The sequence shown here is derived from an EMBL/GenBank/DDBJ whole genome shotgun (WGS) entry which is preliminary data.</text>
</comment>
<dbReference type="Proteomes" id="UP000319255">
    <property type="component" value="Unassembled WGS sequence"/>
</dbReference>
<protein>
    <recommendedName>
        <fullName evidence="12">Bestrophin</fullName>
    </recommendedName>
</protein>
<evidence type="ECO:0000256" key="5">
    <source>
        <dbReference type="ARBA" id="ARBA00022989"/>
    </source>
</evidence>
<dbReference type="EMBL" id="VFRP01000056">
    <property type="protein sequence ID" value="TPE45656.1"/>
    <property type="molecule type" value="Genomic_DNA"/>
</dbReference>
<dbReference type="GO" id="GO:0005886">
    <property type="term" value="C:plasma membrane"/>
    <property type="evidence" value="ECO:0007669"/>
    <property type="project" value="UniProtKB-SubCell"/>
</dbReference>
<proteinExistence type="inferred from homology"/>
<gene>
    <name evidence="10" type="ORF">FJM51_22585</name>
</gene>
<keyword evidence="2" id="KW-0813">Transport</keyword>